<keyword evidence="1" id="KW-1133">Transmembrane helix</keyword>
<evidence type="ECO:0000313" key="2">
    <source>
        <dbReference type="EMBL" id="RAH99765.1"/>
    </source>
</evidence>
<proteinExistence type="predicted"/>
<feature type="transmembrane region" description="Helical" evidence="1">
    <location>
        <begin position="63"/>
        <end position="84"/>
    </location>
</feature>
<name>A0A8B2NJW3_9HYPH</name>
<evidence type="ECO:0008006" key="4">
    <source>
        <dbReference type="Google" id="ProtNLM"/>
    </source>
</evidence>
<gene>
    <name evidence="2" type="ORF">DLJ53_18555</name>
</gene>
<sequence length="154" mass="15798">MTEIWAALQSSAVAEWARTARWGYAALNGAHILGIALLVGAMVPLNLVRMGAVRAPAEAAGRLLVPFAGAGLLLAVGTGAVMFASRAGEYAALGVVQAKLTLVVAGAATALLLHARYGLYMQRAGRGRTAVHAAISLVLWVVVLALGRLIAFVG</sequence>
<evidence type="ECO:0000313" key="3">
    <source>
        <dbReference type="Proteomes" id="UP000249590"/>
    </source>
</evidence>
<accession>A0A8B2NJW3</accession>
<dbReference type="Proteomes" id="UP000249590">
    <property type="component" value="Unassembled WGS sequence"/>
</dbReference>
<feature type="transmembrane region" description="Helical" evidence="1">
    <location>
        <begin position="22"/>
        <end position="43"/>
    </location>
</feature>
<keyword evidence="1" id="KW-0472">Membrane</keyword>
<protein>
    <recommendedName>
        <fullName evidence="4">DUF2214 domain-containing protein</fullName>
    </recommendedName>
</protein>
<dbReference type="RefSeq" id="WP_111348017.1">
    <property type="nucleotide sequence ID" value="NZ_QHHQ01000004.1"/>
</dbReference>
<evidence type="ECO:0000256" key="1">
    <source>
        <dbReference type="SAM" id="Phobius"/>
    </source>
</evidence>
<feature type="transmembrane region" description="Helical" evidence="1">
    <location>
        <begin position="134"/>
        <end position="153"/>
    </location>
</feature>
<organism evidence="2 3">
    <name type="scientific">Acuticoccus sediminis</name>
    <dbReference type="NCBI Taxonomy" id="2184697"/>
    <lineage>
        <taxon>Bacteria</taxon>
        <taxon>Pseudomonadati</taxon>
        <taxon>Pseudomonadota</taxon>
        <taxon>Alphaproteobacteria</taxon>
        <taxon>Hyphomicrobiales</taxon>
        <taxon>Amorphaceae</taxon>
        <taxon>Acuticoccus</taxon>
    </lineage>
</organism>
<comment type="caution">
    <text evidence="2">The sequence shown here is derived from an EMBL/GenBank/DDBJ whole genome shotgun (WGS) entry which is preliminary data.</text>
</comment>
<dbReference type="EMBL" id="QHHQ01000004">
    <property type="protein sequence ID" value="RAH99765.1"/>
    <property type="molecule type" value="Genomic_DNA"/>
</dbReference>
<feature type="transmembrane region" description="Helical" evidence="1">
    <location>
        <begin position="90"/>
        <end position="113"/>
    </location>
</feature>
<keyword evidence="1" id="KW-0812">Transmembrane</keyword>
<keyword evidence="3" id="KW-1185">Reference proteome</keyword>
<dbReference type="OrthoDB" id="118399at2"/>
<dbReference type="AlphaFoldDB" id="A0A8B2NJW3"/>
<reference evidence="2 3" key="1">
    <citation type="submission" date="2018-05" db="EMBL/GenBank/DDBJ databases">
        <title>Acuticoccus sediminis sp. nov., isolated from deep-sea sediment of Indian Ocean.</title>
        <authorList>
            <person name="Liu X."/>
            <person name="Lai Q."/>
            <person name="Du Y."/>
            <person name="Sun F."/>
            <person name="Zhang X."/>
            <person name="Wang S."/>
            <person name="Shao Z."/>
        </authorList>
    </citation>
    <scope>NUCLEOTIDE SEQUENCE [LARGE SCALE GENOMIC DNA]</scope>
    <source>
        <strain evidence="2 3">PTG4-2</strain>
    </source>
</reference>